<dbReference type="Gene3D" id="3.40.50.1240">
    <property type="entry name" value="Phosphoglycerate mutase-like"/>
    <property type="match status" value="1"/>
</dbReference>
<proteinExistence type="predicted"/>
<accession>U4KUP3</accession>
<gene>
    <name evidence="2" type="ORF">PCON_03789</name>
</gene>
<reference evidence="2 3" key="1">
    <citation type="journal article" date="2013" name="PLoS Genet.">
        <title>The genome and development-dependent transcriptomes of Pyronema confluens: a window into fungal evolution.</title>
        <authorList>
            <person name="Traeger S."/>
            <person name="Altegoer F."/>
            <person name="Freitag M."/>
            <person name="Gabaldon T."/>
            <person name="Kempken F."/>
            <person name="Kumar A."/>
            <person name="Marcet-Houben M."/>
            <person name="Poggeler S."/>
            <person name="Stajich J.E."/>
            <person name="Nowrousian M."/>
        </authorList>
    </citation>
    <scope>NUCLEOTIDE SEQUENCE [LARGE SCALE GENOMIC DNA]</scope>
    <source>
        <strain evidence="3">CBS 100304</strain>
        <tissue evidence="2">Vegetative mycelium</tissue>
    </source>
</reference>
<dbReference type="AlphaFoldDB" id="U4KUP3"/>
<evidence type="ECO:0000256" key="1">
    <source>
        <dbReference type="SAM" id="SignalP"/>
    </source>
</evidence>
<protein>
    <submittedName>
        <fullName evidence="2">Similar to Acid phosphatase-like protein 2 acc. no. Q8TE99</fullName>
    </submittedName>
</protein>
<name>U4KUP3_PYROM</name>
<dbReference type="InterPro" id="IPR050645">
    <property type="entry name" value="Histidine_acid_phosphatase"/>
</dbReference>
<keyword evidence="1" id="KW-0732">Signal</keyword>
<dbReference type="InterPro" id="IPR029033">
    <property type="entry name" value="His_PPase_superfam"/>
</dbReference>
<keyword evidence="3" id="KW-1185">Reference proteome</keyword>
<dbReference type="PANTHER" id="PTHR11567:SF195">
    <property type="entry name" value="ACID PHOSPHATASE, PUTATIVE (AFU_ORTHOLOGUE AFUA_3G14570)-RELATED"/>
    <property type="match status" value="1"/>
</dbReference>
<dbReference type="OrthoDB" id="10262962at2759"/>
<sequence length="460" mass="51645">MLNAQTILSLAVTLAACHQASAASWTAPRATNTNNITFAHGGPGLDGFIYDSSAKIAPYNYCNMPHINPSTYHVPDLKEYELEYVEVTHRHHKRTPYASNMFPVEDQQWQCQTNSDTKFRVSMDGAHDNFLARTYWETKQSPLNPLHRANYHGSCQFPQITKGGFDDSFAHGRDLFAVYGSKLGFLPRMYSPEQIAFHVTSNVITSQVAGALTRAMFPFSTDIPLLVQPSGIDSLQPSYSCPAADSARNNILQQEGWKKHLELSSVLAQRLDAISGVDPKDGGWHQNWDHYFDSFSSRMCHQVPLPCDAKDPKNCVTKSDVEEVLRWGQWEYSYLHRDGGKDTLEYSRLKMGVFLTELVGHLQKPDVKYRHNFGHDGSMSLIMSALQIEEMVWPGMGAEVVVELWKKRDGKKAVRVMWGGKVMTSSSLGKLDMVPLETFVKYITDLTGEGASDVVKMCGY</sequence>
<dbReference type="eggNOG" id="KOG3672">
    <property type="taxonomic scope" value="Eukaryota"/>
</dbReference>
<dbReference type="OMA" id="RHNIAHD"/>
<organism evidence="2 3">
    <name type="scientific">Pyronema omphalodes (strain CBS 100304)</name>
    <name type="common">Pyronema confluens</name>
    <dbReference type="NCBI Taxonomy" id="1076935"/>
    <lineage>
        <taxon>Eukaryota</taxon>
        <taxon>Fungi</taxon>
        <taxon>Dikarya</taxon>
        <taxon>Ascomycota</taxon>
        <taxon>Pezizomycotina</taxon>
        <taxon>Pezizomycetes</taxon>
        <taxon>Pezizales</taxon>
        <taxon>Pyronemataceae</taxon>
        <taxon>Pyronema</taxon>
    </lineage>
</organism>
<feature type="signal peptide" evidence="1">
    <location>
        <begin position="1"/>
        <end position="22"/>
    </location>
</feature>
<dbReference type="PANTHER" id="PTHR11567">
    <property type="entry name" value="ACID PHOSPHATASE-RELATED"/>
    <property type="match status" value="1"/>
</dbReference>
<dbReference type="GO" id="GO:0016791">
    <property type="term" value="F:phosphatase activity"/>
    <property type="evidence" value="ECO:0007669"/>
    <property type="project" value="TreeGrafter"/>
</dbReference>
<feature type="chain" id="PRO_5004651642" evidence="1">
    <location>
        <begin position="23"/>
        <end position="460"/>
    </location>
</feature>
<dbReference type="SUPFAM" id="SSF53254">
    <property type="entry name" value="Phosphoglycerate mutase-like"/>
    <property type="match status" value="1"/>
</dbReference>
<evidence type="ECO:0000313" key="2">
    <source>
        <dbReference type="EMBL" id="CCX04807.1"/>
    </source>
</evidence>
<dbReference type="Proteomes" id="UP000018144">
    <property type="component" value="Unassembled WGS sequence"/>
</dbReference>
<dbReference type="EMBL" id="HF935218">
    <property type="protein sequence ID" value="CCX04807.1"/>
    <property type="molecule type" value="Genomic_DNA"/>
</dbReference>
<evidence type="ECO:0000313" key="3">
    <source>
        <dbReference type="Proteomes" id="UP000018144"/>
    </source>
</evidence>